<keyword evidence="1" id="KW-0175">Coiled coil</keyword>
<protein>
    <submittedName>
        <fullName evidence="3">Uncharacterized protein</fullName>
    </submittedName>
</protein>
<comment type="caution">
    <text evidence="3">The sequence shown here is derived from an EMBL/GenBank/DDBJ whole genome shotgun (WGS) entry which is preliminary data.</text>
</comment>
<dbReference type="EMBL" id="JABSTV010001252">
    <property type="protein sequence ID" value="KAH7948438.1"/>
    <property type="molecule type" value="Genomic_DNA"/>
</dbReference>
<keyword evidence="4" id="KW-1185">Reference proteome</keyword>
<dbReference type="Proteomes" id="UP000821837">
    <property type="component" value="Chromosome 6"/>
</dbReference>
<accession>A0A9D4PNT9</accession>
<evidence type="ECO:0000256" key="1">
    <source>
        <dbReference type="SAM" id="Coils"/>
    </source>
</evidence>
<organism evidence="3 4">
    <name type="scientific">Rhipicephalus sanguineus</name>
    <name type="common">Brown dog tick</name>
    <name type="synonym">Ixodes sanguineus</name>
    <dbReference type="NCBI Taxonomy" id="34632"/>
    <lineage>
        <taxon>Eukaryota</taxon>
        <taxon>Metazoa</taxon>
        <taxon>Ecdysozoa</taxon>
        <taxon>Arthropoda</taxon>
        <taxon>Chelicerata</taxon>
        <taxon>Arachnida</taxon>
        <taxon>Acari</taxon>
        <taxon>Parasitiformes</taxon>
        <taxon>Ixodida</taxon>
        <taxon>Ixodoidea</taxon>
        <taxon>Ixodidae</taxon>
        <taxon>Rhipicephalinae</taxon>
        <taxon>Rhipicephalus</taxon>
        <taxon>Rhipicephalus</taxon>
    </lineage>
</organism>
<feature type="coiled-coil region" evidence="1">
    <location>
        <begin position="1"/>
        <end position="56"/>
    </location>
</feature>
<evidence type="ECO:0000313" key="4">
    <source>
        <dbReference type="Proteomes" id="UP000821837"/>
    </source>
</evidence>
<reference evidence="3" key="1">
    <citation type="journal article" date="2020" name="Cell">
        <title>Large-Scale Comparative Analyses of Tick Genomes Elucidate Their Genetic Diversity and Vector Capacities.</title>
        <authorList>
            <consortium name="Tick Genome and Microbiome Consortium (TIGMIC)"/>
            <person name="Jia N."/>
            <person name="Wang J."/>
            <person name="Shi W."/>
            <person name="Du L."/>
            <person name="Sun Y."/>
            <person name="Zhan W."/>
            <person name="Jiang J.F."/>
            <person name="Wang Q."/>
            <person name="Zhang B."/>
            <person name="Ji P."/>
            <person name="Bell-Sakyi L."/>
            <person name="Cui X.M."/>
            <person name="Yuan T.T."/>
            <person name="Jiang B.G."/>
            <person name="Yang W.F."/>
            <person name="Lam T.T."/>
            <person name="Chang Q.C."/>
            <person name="Ding S.J."/>
            <person name="Wang X.J."/>
            <person name="Zhu J.G."/>
            <person name="Ruan X.D."/>
            <person name="Zhao L."/>
            <person name="Wei J.T."/>
            <person name="Ye R.Z."/>
            <person name="Que T.C."/>
            <person name="Du C.H."/>
            <person name="Zhou Y.H."/>
            <person name="Cheng J.X."/>
            <person name="Dai P.F."/>
            <person name="Guo W.B."/>
            <person name="Han X.H."/>
            <person name="Huang E.J."/>
            <person name="Li L.F."/>
            <person name="Wei W."/>
            <person name="Gao Y.C."/>
            <person name="Liu J.Z."/>
            <person name="Shao H.Z."/>
            <person name="Wang X."/>
            <person name="Wang C.C."/>
            <person name="Yang T.C."/>
            <person name="Huo Q.B."/>
            <person name="Li W."/>
            <person name="Chen H.Y."/>
            <person name="Chen S.E."/>
            <person name="Zhou L.G."/>
            <person name="Ni X.B."/>
            <person name="Tian J.H."/>
            <person name="Sheng Y."/>
            <person name="Liu T."/>
            <person name="Pan Y.S."/>
            <person name="Xia L.Y."/>
            <person name="Li J."/>
            <person name="Zhao F."/>
            <person name="Cao W.C."/>
        </authorList>
    </citation>
    <scope>NUCLEOTIDE SEQUENCE</scope>
    <source>
        <strain evidence="3">Rsan-2018</strain>
    </source>
</reference>
<evidence type="ECO:0000313" key="3">
    <source>
        <dbReference type="EMBL" id="KAH7948438.1"/>
    </source>
</evidence>
<sequence length="223" mass="23918">MNAYKRECEAFRVALKEKREEKEGSTTECEALKRALHEEQKQCEILRDEIAALRLAFEEMTACRSAAVPSGKSVAPQGDGTALYEDGAANVSSSGGTVKAAGEPEKTPPTHRGGTGNVQIKTKTRAKRRPGANGARAQTAKSDVVRGGHVGTSLQGGEEQGLAGPKDQVTPEAVPKRHLEKLGASAQQNRRAFVYGDGNAARLKRAALKAVGWNKRVIFRVKE</sequence>
<proteinExistence type="predicted"/>
<reference evidence="3" key="2">
    <citation type="submission" date="2021-09" db="EMBL/GenBank/DDBJ databases">
        <authorList>
            <person name="Jia N."/>
            <person name="Wang J."/>
            <person name="Shi W."/>
            <person name="Du L."/>
            <person name="Sun Y."/>
            <person name="Zhan W."/>
            <person name="Jiang J."/>
            <person name="Wang Q."/>
            <person name="Zhang B."/>
            <person name="Ji P."/>
            <person name="Sakyi L.B."/>
            <person name="Cui X."/>
            <person name="Yuan T."/>
            <person name="Jiang B."/>
            <person name="Yang W."/>
            <person name="Lam T.T.-Y."/>
            <person name="Chang Q."/>
            <person name="Ding S."/>
            <person name="Wang X."/>
            <person name="Zhu J."/>
            <person name="Ruan X."/>
            <person name="Zhao L."/>
            <person name="Wei J."/>
            <person name="Que T."/>
            <person name="Du C."/>
            <person name="Cheng J."/>
            <person name="Dai P."/>
            <person name="Han X."/>
            <person name="Huang E."/>
            <person name="Gao Y."/>
            <person name="Liu J."/>
            <person name="Shao H."/>
            <person name="Ye R."/>
            <person name="Li L."/>
            <person name="Wei W."/>
            <person name="Wang X."/>
            <person name="Wang C."/>
            <person name="Huo Q."/>
            <person name="Li W."/>
            <person name="Guo W."/>
            <person name="Chen H."/>
            <person name="Chen S."/>
            <person name="Zhou L."/>
            <person name="Zhou L."/>
            <person name="Ni X."/>
            <person name="Tian J."/>
            <person name="Zhou Y."/>
            <person name="Sheng Y."/>
            <person name="Liu T."/>
            <person name="Pan Y."/>
            <person name="Xia L."/>
            <person name="Li J."/>
            <person name="Zhao F."/>
            <person name="Cao W."/>
        </authorList>
    </citation>
    <scope>NUCLEOTIDE SEQUENCE</scope>
    <source>
        <strain evidence="3">Rsan-2018</strain>
        <tissue evidence="3">Larvae</tissue>
    </source>
</reference>
<evidence type="ECO:0000256" key="2">
    <source>
        <dbReference type="SAM" id="MobiDB-lite"/>
    </source>
</evidence>
<gene>
    <name evidence="3" type="ORF">HPB52_022702</name>
</gene>
<feature type="region of interest" description="Disordered" evidence="2">
    <location>
        <begin position="69"/>
        <end position="169"/>
    </location>
</feature>
<name>A0A9D4PNT9_RHISA</name>
<dbReference type="AlphaFoldDB" id="A0A9D4PNT9"/>